<organism evidence="3">
    <name type="scientific">Metamycoplasma salivarium</name>
    <name type="common">Mycoplasma salivarium</name>
    <dbReference type="NCBI Taxonomy" id="2124"/>
    <lineage>
        <taxon>Bacteria</taxon>
        <taxon>Bacillati</taxon>
        <taxon>Mycoplasmatota</taxon>
        <taxon>Mycoplasmoidales</taxon>
        <taxon>Metamycoplasmataceae</taxon>
        <taxon>Metamycoplasma</taxon>
    </lineage>
</organism>
<proteinExistence type="inferred from homology"/>
<dbReference type="SUPFAM" id="SSF88659">
    <property type="entry name" value="Sigma3 and sigma4 domains of RNA polymerase sigma factors"/>
    <property type="match status" value="1"/>
</dbReference>
<dbReference type="RefSeq" id="WP_024544207.1">
    <property type="nucleotide sequence ID" value="NZ_BPLV01000002.1"/>
</dbReference>
<dbReference type="InterPro" id="IPR036388">
    <property type="entry name" value="WH-like_DNA-bd_sf"/>
</dbReference>
<dbReference type="Pfam" id="PF04297">
    <property type="entry name" value="UPF0122"/>
    <property type="match status" value="1"/>
</dbReference>
<dbReference type="InterPro" id="IPR007394">
    <property type="entry name" value="UPF0122"/>
</dbReference>
<dbReference type="EMBL" id="LR214939">
    <property type="protein sequence ID" value="VEU56437.1"/>
    <property type="molecule type" value="Genomic_DNA"/>
</dbReference>
<keyword evidence="3" id="KW-0614">Plasmid</keyword>
<comment type="similarity">
    <text evidence="1">Belongs to the UPF0122 family.</text>
</comment>
<evidence type="ECO:0000256" key="2">
    <source>
        <dbReference type="ARBA" id="ARBA00024764"/>
    </source>
</evidence>
<sequence length="72" mass="8490">MESLEERKLIIELFDKYQNFLPQSQKQAMYLRFFEDLSYSEIGEILATTRTAVFDAIKKGKQKLLEIDKKIG</sequence>
<accession>A0A448ZYW8</accession>
<protein>
    <submittedName>
        <fullName evidence="3">Sigma-70, region 4</fullName>
    </submittedName>
</protein>
<dbReference type="PANTHER" id="PTHR40083">
    <property type="entry name" value="UPF0122 PROTEIN CBO2450/CLC_2298"/>
    <property type="match status" value="1"/>
</dbReference>
<dbReference type="InterPro" id="IPR013324">
    <property type="entry name" value="RNA_pol_sigma_r3/r4-like"/>
</dbReference>
<dbReference type="PANTHER" id="PTHR40083:SF1">
    <property type="entry name" value="UPF0122 PROTEIN YLXM"/>
    <property type="match status" value="1"/>
</dbReference>
<geneLocation type="plasmid" evidence="3">
    <name>2</name>
</geneLocation>
<evidence type="ECO:0000313" key="3">
    <source>
        <dbReference type="EMBL" id="VEU56437.1"/>
    </source>
</evidence>
<gene>
    <name evidence="3" type="primary">MCYN0061</name>
    <name evidence="3" type="ORF">NCTC10113_01346</name>
</gene>
<comment type="function">
    <text evidence="2">Might take part in the signal recognition particle (SRP) pathway. This is inferred from the conservation of its genetic proximity to ftsY/ffh. May be a regulatory protein.</text>
</comment>
<evidence type="ECO:0000256" key="1">
    <source>
        <dbReference type="ARBA" id="ARBA00008720"/>
    </source>
</evidence>
<name>A0A448ZYW8_METSV</name>
<reference evidence="3" key="1">
    <citation type="submission" date="2019-01" db="EMBL/GenBank/DDBJ databases">
        <authorList>
            <consortium name="Pathogen Informatics"/>
        </authorList>
    </citation>
    <scope>NUCLEOTIDE SEQUENCE [LARGE SCALE GENOMIC DNA]</scope>
    <source>
        <strain evidence="3">NCTC10113</strain>
    </source>
</reference>
<dbReference type="AlphaFoldDB" id="A0A448ZYW8"/>
<dbReference type="Gene3D" id="1.10.10.10">
    <property type="entry name" value="Winged helix-like DNA-binding domain superfamily/Winged helix DNA-binding domain"/>
    <property type="match status" value="1"/>
</dbReference>